<reference evidence="6" key="1">
    <citation type="submission" date="2020-06" db="EMBL/GenBank/DDBJ databases">
        <authorList>
            <consortium name="Plant Systems Biology data submission"/>
        </authorList>
    </citation>
    <scope>NUCLEOTIDE SEQUENCE</scope>
    <source>
        <strain evidence="6">D6</strain>
    </source>
</reference>
<evidence type="ECO:0000313" key="6">
    <source>
        <dbReference type="EMBL" id="CAB9522336.1"/>
    </source>
</evidence>
<evidence type="ECO:0000256" key="3">
    <source>
        <dbReference type="ARBA" id="ARBA00022729"/>
    </source>
</evidence>
<sequence>MSSNSTDDSDDEAFAMRQAVAAALFPEAEDESLKKKNELEGAATCGDSPQQESTTTSSAGPQSQEEHLTVNAGGKHEPSKPLTCGTKQSIAPMNAGPSETRQCEGTQGSSKHGEVAGSDKDVETMDQENDEGHLRLAIGLVPGAYHVSHPDATGQDDWWQDAEDAESNNETQEVQDPASSGGQIVLTGTLVREMSNQNLAAQDEELGGLHASEEPIDGVKEQTPTQERRRFIVAMTCILILMLVILIMILTLAGVFQSGSPFDQEASPIASSVASGNATTSPIQGSVPGHINATEDNGKMTTIEQIQKQGYLPCAYQEFMGIMYKDKSGKVVGFAAAYYYAVAAALGVEVKFFPKDEPNGMSELFWTRSHTMELQVKESLSFTTPISYAGLQMAGDPTMIEHCVDKGLRHTGNCSTLRVCVDSVDSESSHLDTLSKLLPQRLIIGINLINGSSAFTGLVEGVCNVVARDSFFVAPMFAQISGYDGHYAISDTFFSRQPVAFVTSSKDPEFSSLVNGVVEALYVAEQLTYQRNSRQVPFDNGIWP</sequence>
<dbReference type="SUPFAM" id="SSF53850">
    <property type="entry name" value="Periplasmic binding protein-like II"/>
    <property type="match status" value="1"/>
</dbReference>
<evidence type="ECO:0000256" key="5">
    <source>
        <dbReference type="SAM" id="Phobius"/>
    </source>
</evidence>
<comment type="similarity">
    <text evidence="1">Belongs to the bacterial solute-binding protein 3 family.</text>
</comment>
<feature type="transmembrane region" description="Helical" evidence="5">
    <location>
        <begin position="231"/>
        <end position="256"/>
    </location>
</feature>
<feature type="compositionally biased region" description="Basic and acidic residues" evidence="4">
    <location>
        <begin position="111"/>
        <end position="123"/>
    </location>
</feature>
<keyword evidence="5" id="KW-0472">Membrane</keyword>
<accession>A0A9N8EJ89</accession>
<feature type="compositionally biased region" description="Polar residues" evidence="4">
    <location>
        <begin position="47"/>
        <end position="63"/>
    </location>
</feature>
<feature type="compositionally biased region" description="Basic and acidic residues" evidence="4">
    <location>
        <begin position="64"/>
        <end position="79"/>
    </location>
</feature>
<dbReference type="EMBL" id="CAICTM010001290">
    <property type="protein sequence ID" value="CAB9522336.1"/>
    <property type="molecule type" value="Genomic_DNA"/>
</dbReference>
<evidence type="ECO:0000256" key="4">
    <source>
        <dbReference type="SAM" id="MobiDB-lite"/>
    </source>
</evidence>
<proteinExistence type="inferred from homology"/>
<protein>
    <submittedName>
        <fullName evidence="6">Extracellular solute-binding protein</fullName>
    </submittedName>
</protein>
<comment type="caution">
    <text evidence="6">The sequence shown here is derived from an EMBL/GenBank/DDBJ whole genome shotgun (WGS) entry which is preliminary data.</text>
</comment>
<dbReference type="Proteomes" id="UP001153069">
    <property type="component" value="Unassembled WGS sequence"/>
</dbReference>
<keyword evidence="7" id="KW-1185">Reference proteome</keyword>
<dbReference type="AlphaFoldDB" id="A0A9N8EJ89"/>
<keyword evidence="2" id="KW-0813">Transport</keyword>
<keyword evidence="5" id="KW-0812">Transmembrane</keyword>
<name>A0A9N8EJ89_9STRA</name>
<dbReference type="Gene3D" id="3.40.190.10">
    <property type="entry name" value="Periplasmic binding protein-like II"/>
    <property type="match status" value="2"/>
</dbReference>
<dbReference type="PANTHER" id="PTHR30085">
    <property type="entry name" value="AMINO ACID ABC TRANSPORTER PERMEASE"/>
    <property type="match status" value="1"/>
</dbReference>
<dbReference type="InterPro" id="IPR051455">
    <property type="entry name" value="Bact_solute-bind_prot3"/>
</dbReference>
<dbReference type="GO" id="GO:0006865">
    <property type="term" value="P:amino acid transport"/>
    <property type="evidence" value="ECO:0007669"/>
    <property type="project" value="TreeGrafter"/>
</dbReference>
<keyword evidence="3" id="KW-0732">Signal</keyword>
<organism evidence="6 7">
    <name type="scientific">Seminavis robusta</name>
    <dbReference type="NCBI Taxonomy" id="568900"/>
    <lineage>
        <taxon>Eukaryota</taxon>
        <taxon>Sar</taxon>
        <taxon>Stramenopiles</taxon>
        <taxon>Ochrophyta</taxon>
        <taxon>Bacillariophyta</taxon>
        <taxon>Bacillariophyceae</taxon>
        <taxon>Bacillariophycidae</taxon>
        <taxon>Naviculales</taxon>
        <taxon>Naviculaceae</taxon>
        <taxon>Seminavis</taxon>
    </lineage>
</organism>
<evidence type="ECO:0000256" key="1">
    <source>
        <dbReference type="ARBA" id="ARBA00010333"/>
    </source>
</evidence>
<evidence type="ECO:0000313" key="7">
    <source>
        <dbReference type="Proteomes" id="UP001153069"/>
    </source>
</evidence>
<keyword evidence="5" id="KW-1133">Transmembrane helix</keyword>
<feature type="compositionally biased region" description="Polar residues" evidence="4">
    <location>
        <begin position="85"/>
        <end position="110"/>
    </location>
</feature>
<evidence type="ECO:0000256" key="2">
    <source>
        <dbReference type="ARBA" id="ARBA00022448"/>
    </source>
</evidence>
<gene>
    <name evidence="6" type="ORF">SEMRO_1292_G259960.1</name>
</gene>
<feature type="region of interest" description="Disordered" evidence="4">
    <location>
        <begin position="27"/>
        <end position="128"/>
    </location>
</feature>
<dbReference type="PANTHER" id="PTHR30085:SF6">
    <property type="entry name" value="ABC TRANSPORTER GLUTAMINE-BINDING PROTEIN GLNH"/>
    <property type="match status" value="1"/>
</dbReference>